<dbReference type="PANTHER" id="PTHR46411:SF2">
    <property type="entry name" value="AAA+ ATPASE DOMAIN-CONTAINING PROTEIN"/>
    <property type="match status" value="1"/>
</dbReference>
<dbReference type="Pfam" id="PF23232">
    <property type="entry name" value="AAA_lid_13"/>
    <property type="match status" value="1"/>
</dbReference>
<dbReference type="InterPro" id="IPR027417">
    <property type="entry name" value="P-loop_NTPase"/>
</dbReference>
<dbReference type="GO" id="GO:0016887">
    <property type="term" value="F:ATP hydrolysis activity"/>
    <property type="evidence" value="ECO:0007669"/>
    <property type="project" value="InterPro"/>
</dbReference>
<feature type="compositionally biased region" description="Acidic residues" evidence="1">
    <location>
        <begin position="159"/>
        <end position="175"/>
    </location>
</feature>
<dbReference type="CDD" id="cd19481">
    <property type="entry name" value="RecA-like_protease"/>
    <property type="match status" value="1"/>
</dbReference>
<keyword evidence="4" id="KW-1185">Reference proteome</keyword>
<dbReference type="SUPFAM" id="SSF52540">
    <property type="entry name" value="P-loop containing nucleoside triphosphate hydrolases"/>
    <property type="match status" value="1"/>
</dbReference>
<dbReference type="InterPro" id="IPR056599">
    <property type="entry name" value="AAA_lid_fung"/>
</dbReference>
<feature type="region of interest" description="Disordered" evidence="1">
    <location>
        <begin position="134"/>
        <end position="202"/>
    </location>
</feature>
<evidence type="ECO:0000313" key="4">
    <source>
        <dbReference type="Proteomes" id="UP001301769"/>
    </source>
</evidence>
<accession>A0AAN6XZU7</accession>
<dbReference type="AlphaFoldDB" id="A0AAN6XZU7"/>
<dbReference type="InterPro" id="IPR054289">
    <property type="entry name" value="DUF7025"/>
</dbReference>
<evidence type="ECO:0000259" key="2">
    <source>
        <dbReference type="SMART" id="SM00382"/>
    </source>
</evidence>
<dbReference type="Pfam" id="PF22942">
    <property type="entry name" value="DUF7025"/>
    <property type="match status" value="1"/>
</dbReference>
<dbReference type="Proteomes" id="UP001301769">
    <property type="component" value="Unassembled WGS sequence"/>
</dbReference>
<feature type="domain" description="AAA+ ATPase" evidence="2">
    <location>
        <begin position="631"/>
        <end position="758"/>
    </location>
</feature>
<dbReference type="PANTHER" id="PTHR46411">
    <property type="entry name" value="FAMILY ATPASE, PUTATIVE-RELATED"/>
    <property type="match status" value="1"/>
</dbReference>
<name>A0AAN6XZU7_9PEZI</name>
<protein>
    <recommendedName>
        <fullName evidence="2">AAA+ ATPase domain-containing protein</fullName>
    </recommendedName>
</protein>
<evidence type="ECO:0000313" key="3">
    <source>
        <dbReference type="EMBL" id="KAK4208741.1"/>
    </source>
</evidence>
<reference evidence="3" key="1">
    <citation type="journal article" date="2023" name="Mol. Phylogenet. Evol.">
        <title>Genome-scale phylogeny and comparative genomics of the fungal order Sordariales.</title>
        <authorList>
            <person name="Hensen N."/>
            <person name="Bonometti L."/>
            <person name="Westerberg I."/>
            <person name="Brannstrom I.O."/>
            <person name="Guillou S."/>
            <person name="Cros-Aarteil S."/>
            <person name="Calhoun S."/>
            <person name="Haridas S."/>
            <person name="Kuo A."/>
            <person name="Mondo S."/>
            <person name="Pangilinan J."/>
            <person name="Riley R."/>
            <person name="LaButti K."/>
            <person name="Andreopoulos B."/>
            <person name="Lipzen A."/>
            <person name="Chen C."/>
            <person name="Yan M."/>
            <person name="Daum C."/>
            <person name="Ng V."/>
            <person name="Clum A."/>
            <person name="Steindorff A."/>
            <person name="Ohm R.A."/>
            <person name="Martin F."/>
            <person name="Silar P."/>
            <person name="Natvig D.O."/>
            <person name="Lalanne C."/>
            <person name="Gautier V."/>
            <person name="Ament-Velasquez S.L."/>
            <person name="Kruys A."/>
            <person name="Hutchinson M.I."/>
            <person name="Powell A.J."/>
            <person name="Barry K."/>
            <person name="Miller A.N."/>
            <person name="Grigoriev I.V."/>
            <person name="Debuchy R."/>
            <person name="Gladieux P."/>
            <person name="Hiltunen Thoren M."/>
            <person name="Johannesson H."/>
        </authorList>
    </citation>
    <scope>NUCLEOTIDE SEQUENCE</scope>
    <source>
        <strain evidence="3">PSN293</strain>
    </source>
</reference>
<dbReference type="EMBL" id="MU858231">
    <property type="protein sequence ID" value="KAK4208741.1"/>
    <property type="molecule type" value="Genomic_DNA"/>
</dbReference>
<gene>
    <name evidence="3" type="ORF">QBC37DRAFT_66072</name>
</gene>
<proteinExistence type="predicted"/>
<organism evidence="3 4">
    <name type="scientific">Rhypophila decipiens</name>
    <dbReference type="NCBI Taxonomy" id="261697"/>
    <lineage>
        <taxon>Eukaryota</taxon>
        <taxon>Fungi</taxon>
        <taxon>Dikarya</taxon>
        <taxon>Ascomycota</taxon>
        <taxon>Pezizomycotina</taxon>
        <taxon>Sordariomycetes</taxon>
        <taxon>Sordariomycetidae</taxon>
        <taxon>Sordariales</taxon>
        <taxon>Naviculisporaceae</taxon>
        <taxon>Rhypophila</taxon>
    </lineage>
</organism>
<reference evidence="3" key="2">
    <citation type="submission" date="2023-05" db="EMBL/GenBank/DDBJ databases">
        <authorList>
            <consortium name="Lawrence Berkeley National Laboratory"/>
            <person name="Steindorff A."/>
            <person name="Hensen N."/>
            <person name="Bonometti L."/>
            <person name="Westerberg I."/>
            <person name="Brannstrom I.O."/>
            <person name="Guillou S."/>
            <person name="Cros-Aarteil S."/>
            <person name="Calhoun S."/>
            <person name="Haridas S."/>
            <person name="Kuo A."/>
            <person name="Mondo S."/>
            <person name="Pangilinan J."/>
            <person name="Riley R."/>
            <person name="Labutti K."/>
            <person name="Andreopoulos B."/>
            <person name="Lipzen A."/>
            <person name="Chen C."/>
            <person name="Yanf M."/>
            <person name="Daum C."/>
            <person name="Ng V."/>
            <person name="Clum A."/>
            <person name="Ohm R."/>
            <person name="Martin F."/>
            <person name="Silar P."/>
            <person name="Natvig D."/>
            <person name="Lalanne C."/>
            <person name="Gautier V."/>
            <person name="Ament-Velasquez S.L."/>
            <person name="Kruys A."/>
            <person name="Hutchinson M.I."/>
            <person name="Powell A.J."/>
            <person name="Barry K."/>
            <person name="Miller A.N."/>
            <person name="Grigoriev I.V."/>
            <person name="Debuchy R."/>
            <person name="Gladieux P."/>
            <person name="Thoren M.H."/>
            <person name="Johannesson H."/>
        </authorList>
    </citation>
    <scope>NUCLEOTIDE SEQUENCE</scope>
    <source>
        <strain evidence="3">PSN293</strain>
    </source>
</reference>
<comment type="caution">
    <text evidence="3">The sequence shown here is derived from an EMBL/GenBank/DDBJ whole genome shotgun (WGS) entry which is preliminary data.</text>
</comment>
<dbReference type="Pfam" id="PF00004">
    <property type="entry name" value="AAA"/>
    <property type="match status" value="1"/>
</dbReference>
<dbReference type="SMART" id="SM00382">
    <property type="entry name" value="AAA"/>
    <property type="match status" value="1"/>
</dbReference>
<evidence type="ECO:0000256" key="1">
    <source>
        <dbReference type="SAM" id="MobiDB-lite"/>
    </source>
</evidence>
<feature type="region of interest" description="Disordered" evidence="1">
    <location>
        <begin position="29"/>
        <end position="49"/>
    </location>
</feature>
<sequence>MKRVAEGLGSGDDLTNFQRIIDEISAGLKSEGEGFGDDVNEDDQLPKKDPMVVKQAQSVQTNTMPITKASKSADTTIAQVLDQPRGVPIASNLSDKNTETLPKVAVMLLNAISNLISENTRLKEQVRATERAMPIQVQTSRFPGVELDSESNCPASDSGSEEVDYEEEGDDEEYESSLGEGGTVRSVPAQAGEDDAERPGSPRVGILHKVICSNGGENYFLDPPRMFRGDRKLDHVRGQMGIDLTTYFVRHCDEVFAVVDIYKCACGKGPTDHQVVGFSDGRLVQDSPTATCTGQAVFLRDSLRDTIKDLITLHPARFNGFSSVETDAWCPKPYYPFYLHNQTFLDLVHSNDLEQERSAQLELLCEWFEDNLRQDWEEADEMFSRGKVSLKHCTKLFRPSELVFHPRENDPGLGKVFKTDNYPWRYRDAGDVDISEWEFNGSFYKTKIWIDVTSKLTKRETESDITSLPYYPLRFADPDLEKKLIARGHKFWSCRKQKLVTYMQETEANAGFEHIGEDRLMVDYSIFKSLHSTKSIFQNTADDIGKAAMDKDEPPDDDFLAMMPPKIHAFDFTTKSWKLIRVDRITGVTWNKDAFKRLVVPPETRELIEAAVTVHGHYLTTARDIIDGKGRGLLILLHGGPGTGKTLTAESIAEAQERPLYRVTCGDIGMDPDEAEKYLQSVLTIGKAWSCVVLLDEADVFLEERSLNDQRQNVFVSVFLRALEYYDGILILTTNRVGTFDEAFKSRIHLALLYPNLDEEQRAEIWRNFIRMLSHTKELVDIEDLERNVYKLAQININGRQIRNILTLARYLAKFRKQVLVYNHVRDAVASVIRFDKYLETVRGSDDSWARESRLR</sequence>
<dbReference type="InterPro" id="IPR003959">
    <property type="entry name" value="ATPase_AAA_core"/>
</dbReference>
<feature type="compositionally biased region" description="Acidic residues" evidence="1">
    <location>
        <begin position="34"/>
        <end position="43"/>
    </location>
</feature>
<dbReference type="Gene3D" id="3.40.50.300">
    <property type="entry name" value="P-loop containing nucleotide triphosphate hydrolases"/>
    <property type="match status" value="1"/>
</dbReference>
<dbReference type="InterPro" id="IPR003593">
    <property type="entry name" value="AAA+_ATPase"/>
</dbReference>
<dbReference type="GO" id="GO:0005524">
    <property type="term" value="F:ATP binding"/>
    <property type="evidence" value="ECO:0007669"/>
    <property type="project" value="InterPro"/>
</dbReference>